<dbReference type="GO" id="GO:0000070">
    <property type="term" value="P:mitotic sister chromatid segregation"/>
    <property type="evidence" value="ECO:0007669"/>
    <property type="project" value="UniProtKB-ARBA"/>
</dbReference>
<dbReference type="FunFam" id="3.40.50.300:FF:000996">
    <property type="entry name" value="Cytoplasmic dynein heavy chain"/>
    <property type="match status" value="1"/>
</dbReference>
<dbReference type="FunFam" id="1.20.920.30:FF:000001">
    <property type="entry name" value="Cytoplasmic dynein heavy chain 1"/>
    <property type="match status" value="1"/>
</dbReference>
<dbReference type="Pfam" id="PF08393">
    <property type="entry name" value="DHC_N2"/>
    <property type="match status" value="1"/>
</dbReference>
<evidence type="ECO:0000256" key="4">
    <source>
        <dbReference type="ARBA" id="ARBA00022197"/>
    </source>
</evidence>
<dbReference type="InterPro" id="IPR003593">
    <property type="entry name" value="AAA+_ATPase"/>
</dbReference>
<evidence type="ECO:0000256" key="3">
    <source>
        <dbReference type="ARBA" id="ARBA00011655"/>
    </source>
</evidence>
<dbReference type="Pfam" id="PF12777">
    <property type="entry name" value="MT"/>
    <property type="match status" value="1"/>
</dbReference>
<dbReference type="GO" id="GO:0005524">
    <property type="term" value="F:ATP binding"/>
    <property type="evidence" value="ECO:0007669"/>
    <property type="project" value="UniProtKB-KW"/>
</dbReference>
<dbReference type="InterPro" id="IPR026983">
    <property type="entry name" value="DHC"/>
</dbReference>
<dbReference type="PANTHER" id="PTHR46532:SF4">
    <property type="entry name" value="AAA+ ATPASE DOMAIN-CONTAINING PROTEIN"/>
    <property type="match status" value="1"/>
</dbReference>
<keyword evidence="6" id="KW-0493">Microtubule</keyword>
<dbReference type="InterPro" id="IPR035699">
    <property type="entry name" value="AAA_6"/>
</dbReference>
<dbReference type="OrthoDB" id="447173at2759"/>
<sequence>MVNVSAEDRESLPNVVHEKEKTTMVPQMVNIDRFVNYIRSLTTALLGAGESDLDSSFGERYNVKDSVTRICSTYLSDPNPLVLFAMKDTRNEGIEEGKLYRIDSKLSPSADTISSLAIIKTGPFDESSPLDVQLQAITLPNAQIKSAENSSNPYEVLHSMLHFAIAPYFEAFCKPTSAVDKTSEAQDDGKLGGIPTTRKKIAELELSFLHLQQNVEIPELTLSLHPVIERVVGDGKNHASINEIPQELLSDTSFLNSLQTIVNNWIKSIQGITKITRDPHNGTATQEINFWLSLELALKNIEEQLQGPGVALTLEVLKNAKRFHATVSFLSDTGVKEASEQVAKYNQLMRDFPLDDLISATSLNKIQQALVQVFSHLNKKLRITPYPVWRALALVEAISVDLDNTLRSILGSKRLMHLDFGSLKSVMQQTTDIFTTWDDCAKEFTNIAREVTRKRSEKFIPIRINPRQLRTKERLEYIQGFRTRHEELQLTLAKVLGTEGRIVASGEDSIIPSEFEGINPLQEVEEAYDVLKDVDALDTTDGKFANCFPIQSTDCGTKFSPKEEKRSSVSQKDRDQGCLGVWSHRTGLPTEKLYNDKTTRVEQAIIAMLRDRLATSKTSNEMFRVFSKFNALFIRPAIRGAIQEYQTRLIDNVKMDIASLHDKFRQQYSNSEAHEMSKLRDLPSVSGTIIFIRQIENQLNSYVQKVEDVLGRGWNLYAEGQKLHTESSTFRKKLDTRPIFENWLTAVSKKKVSVNGFLFRISKTRSGSVQYDIAVNFDPQAITLFKEVRNLQWLNFQVPHSIVSVSKDAKRIYPFAVSLMDIIKTLGQTLESIRNQPEVGPLLYGYENEVYQLISKGVGLKWESFVHAYDLKTHDRTLASTQSRHVQFVSDLDAAVTTLETRTEEILEIYASIDSSLNSLKNCAFDSEVFSIHLESIQENVDRLNLEAYSNIPDFVQSLNQKIKHVFVTRCEDAIEEWLAAFASPEKPATKLAYQMKIQTHELTLKNQVISLNPPIESTRVYWLNNFHNNVSVVCKLPKLDAHRFNVNVRVKNRRTLLNNDAANTFMEIPSHITELLLKVYDTIDGHLRDAREYLEKWYQFQSLWDLEPNQVFESLGSDMQRWLQILNEIRKERATFDTTDVSKMFGLLNIDFKPVQSRINSKYDSWQNDIIHRFSKQLGGQMKEVCTEMESARRDLEKQSLDAMSTELIVATVTTVQSCKHNLPNWEKSVQLFRNGQTTLSRYRFQFPSNWLFIDQIDNELAALKEILERKSKLIDDQIDGIRARVETEMKRLTERINVVEENWSNEKPVSGSIDPKVALKTLSTFDSETGGLSASSSLLTKAAAALDLDFTVTPSLETVQEEVRDLNTVWGALDGVWESLNDLRETPWISVVPRKIRQQLEEFIQVTKNMPTRIRQYSAFEHIQNVLKTLTRANTLVAELKSEAIHERHWERLYKSLLPNNKVFISSMTLGNVWDLNLVANQSKVQDVIAIAQGEMALENFLRQVKDTWTSYVLELVNYRNMCHLIKNWDELFQTCNEHLNSLQAMHHSPYFRVFEEEARAWEDKLNRIHVLFDTWIDAQRQWVYLEGVFNNNAEINNVLPVEASRFQNINSELFVILRKVYKSPLVLDVLNINGIQNSIERLSDMLGRVQKALGEYFEKERQRFARFYFIGDEDLLEIIGNSSDILRTEKHLAKMFSGISGLVYDQENSIITGIRSKEGETMTLVNSISLIKVPKVVDWLIALEEEMKITVSEKIKEALGSFEALLSDQEVSGKKLMLWIQKFPCQACILSSQIRWTDSVDSALDGDNGDLNSIKGSLDTILGHLAGFVLQELTLLDRKKCESLVTELIHQRDVLVSLMQRGVSQSDDFLWKSQMTFKFQYSAPPLQRLSVHQANAVFGYGYEYLGVPDKLVCTPLIDKLFLTMTQALDQKLGGSPFGPAGTGQQLGKFVLVFCCDENFDFQAIGRILLGICQIGAWGCFDEFNRLNERILSAVSSQVETIETGLRKSKDNIPSEIELIGRKLTVNDKTGIFITMNPGYAGRNTLPENLKKLFRSFSMGKPDKEIIADVVLNSQGFVQANKLAQKIVPFFGKLEAELSKQMHYDFGLRALKNVLTTCGSLKRARLESEESNSKGEIEKEYFAGISYQDLDVVSLRSAIIELAENAGLIASDDWVEKTLQLYRFQQIHHGIMLVGSAGTGKTTIYQILLKALEQVEGIETVYHQIDAKVMSKEELYGVLDPTTREWNDGLFTANLRRIVDNLRGEAQKRHWIVFDGDVDPEWVENLNSVLDDNKVLTLPNGERIALPQNVRLLFEVENLRYATPATVSRCGMIWLGESIVDSGMQLQRELHQLKSVELEDIEDDLSALLPTGMKSDEIQKGAFDLLSDLFTGTDMNRVNLDALIDKSLELNHTMEFSVSRLLGSFFSLVKAACFSLQSFVNQNPDFPPSLEQRNKYMKKKVLLALVWAFSGDCSLEERKAFGDYLFSLPSFVEISPPSSNTAIDFDVSLPEGEWVLWLDKVPTTDLDTHSIIETDVVVPTVDTARHEALIYGLLNDHKPIILCGPPGSGKTMTLFGALRKSPNLDVVGLNFSKATTPELLVKSIEQYCEYKKTVNGPVLSPTQIGRWLVVFCDEINLPAVDNYGTQRVISLLRQMVEKNGFWKEKEKQWVSLSNIQFVGACNPPSDVGRNAMNMRFMRHCAVVLVGYPGETSLKQIYGSYNKAILKCVPALRGYSKDLTEAMVEFYLKSQQHFTSDLRSHYIYSPRELTRWCRGIYEYVKPLEELSVEGLVRIWAHEAIRLFHDRLVEDEERSWTHELVKDTATKYFLNAELGSALKGPILYSNWLTKDYLPVDQNELKQYVQARVKTFCEEELDTPLILYDDLLDHVLRIDRVLRQAQGHLILIGVSGSGKTTLSRFVAWMNGLKTYQLKTSRNYGQEDFDADLRHVLRRAGCSREKICFILDESNILESSFLERMNTLLANGEVPGLFEGDEYSTLMTACREGALRQGLNLDTDDELYKWFTGEIVRNLHVIFTMNPPSSDLSSQATASPALFNRCVLNWMGDWSEKTLHQIASALTEKLNIDRSSYSLPESFTSSSLYLELPSTFREAVINSMVQVHNSVSSMDESILAYMDSKVTTSPGDFLDFVDHFVQIYREKQEELEDQQRHFNVGLDKLKDTVIKVRDLRTTLAEKKSQLEQKSAEAREMLKKMVSDQNEAERKREASIEIQHALEIQEKEISERQEVVYKDLERAEPAVKEAQQSVSNIKKQHLTELRSMMNPPEAVKLALESVCVLLGHRAGTWKEIQSYVRRDDFISSIVNFENEVQMDSRLRAKMERDYLSLEQYNFEAVNRASKACGPLLQWVIAQVDYSSILERVGPLRDEVIQLEQKANQTKAQAQAISDMIDELEKSIETYKDDYAALITETQNIKNEMTTVEDKVNRSVKLVDSLSSEKTRWKESVKEFEKKQECLAGNCLISAAFMSYAGAYDQQARRHLSSTWGLYLESIGIPFERYSAVSNYLATGQQKLKWHEDSLPVDDLCVENAVMSDRSIRYPLIIDPTARIVEFLQNQHKERKLTVTSFLDTAFVKHLESALRFGNPILIQDAEHLDPIISQVLNREYKRTGGRTLITLGRQDIDFSSDFKLYLLTRDPSIVVPPHISSRTTVINYTITRSSLESQALNQVLQVERPDVEEKRKELIQLQSKYKVHLRQLETNLLEALSESEGSILDNDMVIDTLEKLKVEVEEITQKFKETDSVMSTMEEIMDQYKPLSNHCGMIFVVLEKLSYLNSYYQFSLEYFLNVFSVILRRKRPIESEENTQSNVSFLIKSLYQEIFRRSAGSLLKNDRVLLALMMLQMFASNVDGDLFGKVMRKASASNLVVGETGWLDKLLSVFTGAIPVKSTIDEIELEKAILSNSLSNANLDIWEDSIDVFKLALVNAVKPEEFLNQIHRTSAAIFGASLLNQECDDLKEIVEEQCTGTTPVAVAVAPGCDPNFKIDLLLERTGAKCERISMGSKEGELSADNALQYAAQRGSWVVLQNVHLSPDWLEGIEKRIKSMRVHGNFRLLFTVVLGAKVPTTLLRMSRVVVVENPPGIKSSMQDTFGGFLPERISKEPVERARLYYLLSWVHGVIQERLRFVPLGWSQRYDFNNSDFESGAYVIDKWVDAVSRGRTNISPNSLPWEAIRRLLIDTIYGSKIDNPDDYKAVKMIVERVFVPDSFNLDFSLVEDVKVPEGSTVKNFIQWINNMPDREPPTYLGLAKDADEAMLKIEAKQIVVNAVKLIEN</sequence>
<dbReference type="Pfam" id="PF22597">
    <property type="entry name" value="DYN_lid"/>
    <property type="match status" value="1"/>
</dbReference>
<dbReference type="Pfam" id="PF12781">
    <property type="entry name" value="AAA_9"/>
    <property type="match status" value="1"/>
</dbReference>
<dbReference type="InterPro" id="IPR043157">
    <property type="entry name" value="Dynein_AAA1S"/>
</dbReference>
<keyword evidence="5" id="KW-0963">Cytoplasm</keyword>
<keyword evidence="9" id="KW-0067">ATP-binding</keyword>
<protein>
    <recommendedName>
        <fullName evidence="4">Dynein heavy chain, cytoplasmic</fullName>
    </recommendedName>
    <alternativeName>
        <fullName evidence="14">Dynein heavy chain, cytosolic</fullName>
    </alternativeName>
</protein>
<feature type="domain" description="AAA+ ATPase" evidence="16">
    <location>
        <begin position="2189"/>
        <end position="2322"/>
    </location>
</feature>
<dbReference type="SMART" id="SM00382">
    <property type="entry name" value="AAA"/>
    <property type="match status" value="3"/>
</dbReference>
<dbReference type="EMBL" id="SWFS01000319">
    <property type="protein sequence ID" value="KAA8910198.1"/>
    <property type="molecule type" value="Genomic_DNA"/>
</dbReference>
<evidence type="ECO:0000256" key="12">
    <source>
        <dbReference type="ARBA" id="ARBA00023175"/>
    </source>
</evidence>
<dbReference type="FunFam" id="3.40.50.300:FF:001013">
    <property type="entry name" value="Dynein heavy chain, cytoplasmic"/>
    <property type="match status" value="1"/>
</dbReference>
<dbReference type="InterPro" id="IPR013594">
    <property type="entry name" value="Dynein_heavy_tail"/>
</dbReference>
<dbReference type="InterPro" id="IPR024317">
    <property type="entry name" value="Dynein_heavy_chain_D4_dom"/>
</dbReference>
<dbReference type="SUPFAM" id="SSF52540">
    <property type="entry name" value="P-loop containing nucleoside triphosphate hydrolases"/>
    <property type="match status" value="4"/>
</dbReference>
<name>A0A642V1N8_9ASCO</name>
<dbReference type="Gene3D" id="1.20.920.20">
    <property type="match status" value="1"/>
</dbReference>
<keyword evidence="7" id="KW-0677">Repeat</keyword>
<dbReference type="Gene3D" id="6.10.140.1060">
    <property type="match status" value="1"/>
</dbReference>
<keyword evidence="11 15" id="KW-0175">Coiled coil</keyword>
<dbReference type="InterPro" id="IPR042219">
    <property type="entry name" value="AAA_lid_11_sf"/>
</dbReference>
<dbReference type="Gene3D" id="3.20.180.20">
    <property type="entry name" value="Dynein heavy chain, N-terminal domain 2"/>
    <property type="match status" value="1"/>
</dbReference>
<dbReference type="InterPro" id="IPR013602">
    <property type="entry name" value="Dynein_heavy_linker"/>
</dbReference>
<dbReference type="InterPro" id="IPR041466">
    <property type="entry name" value="Dynein_AAA5_ext"/>
</dbReference>
<feature type="coiled-coil region" evidence="15">
    <location>
        <begin position="1255"/>
        <end position="1304"/>
    </location>
</feature>
<dbReference type="Pfam" id="PF12775">
    <property type="entry name" value="AAA_7"/>
    <property type="match status" value="1"/>
</dbReference>
<dbReference type="Pfam" id="PF17852">
    <property type="entry name" value="Dynein_AAA_lid"/>
    <property type="match status" value="1"/>
</dbReference>
<dbReference type="Pfam" id="PF08385">
    <property type="entry name" value="DHC_N1"/>
    <property type="match status" value="2"/>
</dbReference>
<dbReference type="Pfam" id="PF03028">
    <property type="entry name" value="Dynein_heavy"/>
    <property type="match status" value="1"/>
</dbReference>
<comment type="similarity">
    <text evidence="2">Belongs to the dynein heavy chain family.</text>
</comment>
<evidence type="ECO:0000256" key="1">
    <source>
        <dbReference type="ARBA" id="ARBA00004245"/>
    </source>
</evidence>
<dbReference type="FunFam" id="1.10.8.720:FF:000003">
    <property type="entry name" value="Cytoplasmic dynein heavy chain 2"/>
    <property type="match status" value="1"/>
</dbReference>
<evidence type="ECO:0000256" key="7">
    <source>
        <dbReference type="ARBA" id="ARBA00022737"/>
    </source>
</evidence>
<dbReference type="Pfam" id="PF12774">
    <property type="entry name" value="AAA_6"/>
    <property type="match status" value="1"/>
</dbReference>
<reference evidence="17" key="1">
    <citation type="journal article" date="2019" name="G3 (Bethesda)">
        <title>Genome Assemblies of Two Rare Opportunistic Yeast Pathogens: Diutina rugosa (syn. Candida rugosa) and Trichomonascus ciferrii (syn. Candida ciferrii).</title>
        <authorList>
            <person name="Mixao V."/>
            <person name="Saus E."/>
            <person name="Hansen A.P."/>
            <person name="Lass-Florl C."/>
            <person name="Gabaldon T."/>
        </authorList>
    </citation>
    <scope>NUCLEOTIDE SEQUENCE</scope>
    <source>
        <strain evidence="17">CBS 4856</strain>
    </source>
</reference>
<dbReference type="GO" id="GO:0000235">
    <property type="term" value="C:astral microtubule"/>
    <property type="evidence" value="ECO:0007669"/>
    <property type="project" value="UniProtKB-ARBA"/>
</dbReference>
<dbReference type="InterPro" id="IPR004273">
    <property type="entry name" value="Dynein_heavy_D6_P-loop"/>
</dbReference>
<dbReference type="Gene3D" id="1.20.140.100">
    <property type="entry name" value="Dynein heavy chain, N-terminal domain 2"/>
    <property type="match status" value="1"/>
</dbReference>
<evidence type="ECO:0000256" key="5">
    <source>
        <dbReference type="ARBA" id="ARBA00022490"/>
    </source>
</evidence>
<dbReference type="FunFam" id="1.10.287.2620:FF:000001">
    <property type="entry name" value="Cytoplasmic dynein heavy chain 1"/>
    <property type="match status" value="1"/>
</dbReference>
<dbReference type="Gene3D" id="1.10.472.130">
    <property type="match status" value="1"/>
</dbReference>
<evidence type="ECO:0000256" key="13">
    <source>
        <dbReference type="ARBA" id="ARBA00023212"/>
    </source>
</evidence>
<evidence type="ECO:0000256" key="8">
    <source>
        <dbReference type="ARBA" id="ARBA00022741"/>
    </source>
</evidence>
<dbReference type="Pfam" id="PF12780">
    <property type="entry name" value="AAA_8"/>
    <property type="match status" value="1"/>
</dbReference>
<dbReference type="Gene3D" id="1.10.8.720">
    <property type="entry name" value="Region D6 of dynein motor"/>
    <property type="match status" value="1"/>
</dbReference>
<dbReference type="CDD" id="cd00009">
    <property type="entry name" value="AAA"/>
    <property type="match status" value="2"/>
</dbReference>
<comment type="subunit">
    <text evidence="3">Consists of at least two heavy chains and a number of intermediate and light chains.</text>
</comment>
<evidence type="ECO:0000256" key="14">
    <source>
        <dbReference type="ARBA" id="ARBA00033439"/>
    </source>
</evidence>
<dbReference type="GO" id="GO:1902850">
    <property type="term" value="P:microtubule cytoskeleton organization involved in mitosis"/>
    <property type="evidence" value="ECO:0007669"/>
    <property type="project" value="UniProtKB-ARBA"/>
</dbReference>
<evidence type="ECO:0000313" key="17">
    <source>
        <dbReference type="EMBL" id="KAA8910198.1"/>
    </source>
</evidence>
<dbReference type="InterPro" id="IPR054354">
    <property type="entry name" value="DYNC2H1-like_lid"/>
</dbReference>
<evidence type="ECO:0000256" key="2">
    <source>
        <dbReference type="ARBA" id="ARBA00008887"/>
    </source>
</evidence>
<evidence type="ECO:0000313" key="18">
    <source>
        <dbReference type="Proteomes" id="UP000761534"/>
    </source>
</evidence>
<dbReference type="Proteomes" id="UP000761534">
    <property type="component" value="Unassembled WGS sequence"/>
</dbReference>
<dbReference type="Pfam" id="PF18198">
    <property type="entry name" value="AAA_lid_11"/>
    <property type="match status" value="1"/>
</dbReference>
<dbReference type="GO" id="GO:0005938">
    <property type="term" value="C:cell cortex"/>
    <property type="evidence" value="ECO:0007669"/>
    <property type="project" value="UniProtKB-ARBA"/>
</dbReference>
<evidence type="ECO:0000256" key="6">
    <source>
        <dbReference type="ARBA" id="ARBA00022701"/>
    </source>
</evidence>
<dbReference type="InterPro" id="IPR024743">
    <property type="entry name" value="Dynein_HC_stalk"/>
</dbReference>
<dbReference type="Pfam" id="PF07728">
    <property type="entry name" value="AAA_5"/>
    <property type="match status" value="1"/>
</dbReference>
<evidence type="ECO:0000259" key="16">
    <source>
        <dbReference type="SMART" id="SM00382"/>
    </source>
</evidence>
<dbReference type="FunFam" id="1.20.920.20:FF:000002">
    <property type="entry name" value="Cytoplasmic dynein 1 heavy chain"/>
    <property type="match status" value="1"/>
</dbReference>
<dbReference type="PANTHER" id="PTHR46532">
    <property type="entry name" value="MALE FERTILITY FACTOR KL5"/>
    <property type="match status" value="1"/>
</dbReference>
<keyword evidence="12" id="KW-0505">Motor protein</keyword>
<evidence type="ECO:0000256" key="9">
    <source>
        <dbReference type="ARBA" id="ARBA00022840"/>
    </source>
</evidence>
<comment type="caution">
    <text evidence="17">The sequence shown here is derived from an EMBL/GenBank/DDBJ whole genome shotgun (WGS) entry which is preliminary data.</text>
</comment>
<dbReference type="FunFam" id="3.20.180.20:FF:000002">
    <property type="entry name" value="Cytoplasmic dynein heavy chain 1"/>
    <property type="match status" value="1"/>
</dbReference>
<dbReference type="VEuPathDB" id="FungiDB:TRICI_004216"/>
<dbReference type="GO" id="GO:0005868">
    <property type="term" value="C:cytoplasmic dynein complex"/>
    <property type="evidence" value="ECO:0007669"/>
    <property type="project" value="UniProtKB-ARBA"/>
</dbReference>
<dbReference type="Gene3D" id="1.20.920.30">
    <property type="match status" value="1"/>
</dbReference>
<dbReference type="Gene3D" id="1.10.287.2620">
    <property type="match status" value="1"/>
</dbReference>
<dbReference type="GO" id="GO:0030473">
    <property type="term" value="P:nuclear migration along microtubule"/>
    <property type="evidence" value="ECO:0007669"/>
    <property type="project" value="UniProtKB-ARBA"/>
</dbReference>
<feature type="coiled-coil region" evidence="15">
    <location>
        <begin position="3388"/>
        <end position="3471"/>
    </location>
</feature>
<dbReference type="GO" id="GO:0005816">
    <property type="term" value="C:spindle pole body"/>
    <property type="evidence" value="ECO:0007669"/>
    <property type="project" value="UniProtKB-ARBA"/>
</dbReference>
<evidence type="ECO:0000256" key="15">
    <source>
        <dbReference type="SAM" id="Coils"/>
    </source>
</evidence>
<dbReference type="InterPro" id="IPR027417">
    <property type="entry name" value="P-loop_NTPase"/>
</dbReference>
<evidence type="ECO:0000256" key="10">
    <source>
        <dbReference type="ARBA" id="ARBA00023017"/>
    </source>
</evidence>
<dbReference type="InterPro" id="IPR011704">
    <property type="entry name" value="ATPase_dyneun-rel_AAA"/>
</dbReference>
<feature type="domain" description="AAA+ ATPase" evidence="16">
    <location>
        <begin position="2558"/>
        <end position="2708"/>
    </location>
</feature>
<dbReference type="InterPro" id="IPR041658">
    <property type="entry name" value="AAA_lid_11"/>
</dbReference>
<proteinExistence type="inferred from homology"/>
<keyword evidence="10" id="KW-0243">Dynein</keyword>
<dbReference type="GO" id="GO:0045505">
    <property type="term" value="F:dynein intermediate chain binding"/>
    <property type="evidence" value="ECO:0007669"/>
    <property type="project" value="InterPro"/>
</dbReference>
<keyword evidence="13" id="KW-0206">Cytoskeleton</keyword>
<dbReference type="Gene3D" id="1.10.8.1220">
    <property type="match status" value="1"/>
</dbReference>
<dbReference type="Gene3D" id="1.20.58.1120">
    <property type="match status" value="1"/>
</dbReference>
<dbReference type="FunFam" id="3.40.50.300:FF:000122">
    <property type="entry name" value="Cytoplasmic dynein 1 heavy chain"/>
    <property type="match status" value="1"/>
</dbReference>
<dbReference type="Gene3D" id="3.40.50.300">
    <property type="entry name" value="P-loop containing nucleotide triphosphate hydrolases"/>
    <property type="match status" value="5"/>
</dbReference>
<dbReference type="InterPro" id="IPR035706">
    <property type="entry name" value="AAA_9"/>
</dbReference>
<dbReference type="GO" id="GO:0051959">
    <property type="term" value="F:dynein light intermediate chain binding"/>
    <property type="evidence" value="ECO:0007669"/>
    <property type="project" value="InterPro"/>
</dbReference>
<keyword evidence="8" id="KW-0547">Nucleotide-binding</keyword>
<keyword evidence="18" id="KW-1185">Reference proteome</keyword>
<dbReference type="InterPro" id="IPR042222">
    <property type="entry name" value="Dynein_2_N"/>
</dbReference>
<organism evidence="17 18">
    <name type="scientific">Trichomonascus ciferrii</name>
    <dbReference type="NCBI Taxonomy" id="44093"/>
    <lineage>
        <taxon>Eukaryota</taxon>
        <taxon>Fungi</taxon>
        <taxon>Dikarya</taxon>
        <taxon>Ascomycota</taxon>
        <taxon>Saccharomycotina</taxon>
        <taxon>Dipodascomycetes</taxon>
        <taxon>Dipodascales</taxon>
        <taxon>Trichomonascaceae</taxon>
        <taxon>Trichomonascus</taxon>
        <taxon>Trichomonascus ciferrii complex</taxon>
    </lineage>
</organism>
<dbReference type="InterPro" id="IPR042228">
    <property type="entry name" value="Dynein_linker_3"/>
</dbReference>
<comment type="subcellular location">
    <subcellularLocation>
        <location evidence="1">Cytoplasm</location>
        <location evidence="1">Cytoskeleton</location>
    </subcellularLocation>
</comment>
<dbReference type="FunFam" id="1.20.140.100:FF:000002">
    <property type="entry name" value="Cytoplasmic dynein heavy chain 1"/>
    <property type="match status" value="1"/>
</dbReference>
<feature type="domain" description="AAA+ ATPase" evidence="16">
    <location>
        <begin position="2900"/>
        <end position="3066"/>
    </location>
</feature>
<dbReference type="GO" id="GO:0008569">
    <property type="term" value="F:minus-end-directed microtubule motor activity"/>
    <property type="evidence" value="ECO:0007669"/>
    <property type="project" value="InterPro"/>
</dbReference>
<dbReference type="GO" id="GO:0016887">
    <property type="term" value="F:ATP hydrolysis activity"/>
    <property type="evidence" value="ECO:0007669"/>
    <property type="project" value="InterPro"/>
</dbReference>
<gene>
    <name evidence="17" type="ORF">TRICI_004216</name>
</gene>
<feature type="coiled-coil region" evidence="15">
    <location>
        <begin position="3696"/>
        <end position="3762"/>
    </location>
</feature>
<evidence type="ECO:0000256" key="11">
    <source>
        <dbReference type="ARBA" id="ARBA00023054"/>
    </source>
</evidence>
<dbReference type="Gene3D" id="1.10.8.710">
    <property type="match status" value="1"/>
</dbReference>
<feature type="coiled-coil region" evidence="15">
    <location>
        <begin position="3186"/>
        <end position="3224"/>
    </location>
</feature>
<accession>A0A642V1N8</accession>